<reference evidence="2" key="1">
    <citation type="submission" date="2012-08" db="EMBL/GenBank/DDBJ databases">
        <title>The Genome Sequence of Wuchereria bancrofti.</title>
        <authorList>
            <person name="Nutman T.B."/>
            <person name="Fink D.L."/>
            <person name="Russ C."/>
            <person name="Young S."/>
            <person name="Zeng Q."/>
            <person name="Koehrsen M."/>
            <person name="Alvarado L."/>
            <person name="Berlin A."/>
            <person name="Chapman S.B."/>
            <person name="Chen Z."/>
            <person name="Freedman E."/>
            <person name="Gellesch M."/>
            <person name="Goldberg J."/>
            <person name="Griggs A."/>
            <person name="Gujja S."/>
            <person name="Heilman E.R."/>
            <person name="Heiman D."/>
            <person name="Hepburn T."/>
            <person name="Howarth C."/>
            <person name="Jen D."/>
            <person name="Larson L."/>
            <person name="Lewis B."/>
            <person name="Mehta T."/>
            <person name="Park D."/>
            <person name="Pearson M."/>
            <person name="Roberts A."/>
            <person name="Saif S."/>
            <person name="Shea T."/>
            <person name="Shenoy N."/>
            <person name="Sisk P."/>
            <person name="Stolte C."/>
            <person name="Sykes S."/>
            <person name="Walk T."/>
            <person name="White J."/>
            <person name="Yandava C."/>
            <person name="Haas B."/>
            <person name="Henn M.R."/>
            <person name="Nusbaum C."/>
            <person name="Birren B."/>
        </authorList>
    </citation>
    <scope>NUCLEOTIDE SEQUENCE [LARGE SCALE GENOMIC DNA]</scope>
    <source>
        <strain evidence="2">NA</strain>
    </source>
</reference>
<name>J9E9C9_WUCBA</name>
<proteinExistence type="predicted"/>
<evidence type="ECO:0000313" key="2">
    <source>
        <dbReference type="Proteomes" id="UP000004810"/>
    </source>
</evidence>
<dbReference type="AlphaFoldDB" id="J9E9C9"/>
<dbReference type="Proteomes" id="UP000004810">
    <property type="component" value="Unassembled WGS sequence"/>
</dbReference>
<protein>
    <recommendedName>
        <fullName evidence="3">CTCHY-type domain-containing protein</fullName>
    </recommendedName>
</protein>
<organism evidence="1 2">
    <name type="scientific">Wuchereria bancrofti</name>
    <dbReference type="NCBI Taxonomy" id="6293"/>
    <lineage>
        <taxon>Eukaryota</taxon>
        <taxon>Metazoa</taxon>
        <taxon>Ecdysozoa</taxon>
        <taxon>Nematoda</taxon>
        <taxon>Chromadorea</taxon>
        <taxon>Rhabditida</taxon>
        <taxon>Spirurina</taxon>
        <taxon>Spiruromorpha</taxon>
        <taxon>Filarioidea</taxon>
        <taxon>Onchocercidae</taxon>
        <taxon>Wuchereria</taxon>
    </lineage>
</organism>
<dbReference type="EMBL" id="ADBV01017231">
    <property type="protein sequence ID" value="EJW71984.1"/>
    <property type="molecule type" value="Genomic_DNA"/>
</dbReference>
<sequence length="61" mass="6952">ANICKHCDKCGQCVKSTYKHCSLCDRCHLPQRCPEIHGDDCRNSRMFLGAALRKSEKAKEK</sequence>
<feature type="non-terminal residue" evidence="1">
    <location>
        <position position="1"/>
    </location>
</feature>
<comment type="caution">
    <text evidence="1">The sequence shown here is derived from an EMBL/GenBank/DDBJ whole genome shotgun (WGS) entry which is preliminary data.</text>
</comment>
<evidence type="ECO:0008006" key="3">
    <source>
        <dbReference type="Google" id="ProtNLM"/>
    </source>
</evidence>
<accession>J9E9C9</accession>
<evidence type="ECO:0000313" key="1">
    <source>
        <dbReference type="EMBL" id="EJW71984.1"/>
    </source>
</evidence>
<gene>
    <name evidence="1" type="ORF">WUBG_17109</name>
</gene>